<name>A0A1H7QZS9_9SPHI</name>
<dbReference type="Pfam" id="PF02687">
    <property type="entry name" value="FtsX"/>
    <property type="match status" value="2"/>
</dbReference>
<dbReference type="Proteomes" id="UP000198916">
    <property type="component" value="Unassembled WGS sequence"/>
</dbReference>
<dbReference type="InterPro" id="IPR003838">
    <property type="entry name" value="ABC3_permease_C"/>
</dbReference>
<evidence type="ECO:0000259" key="8">
    <source>
        <dbReference type="Pfam" id="PF12704"/>
    </source>
</evidence>
<dbReference type="PROSITE" id="PS51257">
    <property type="entry name" value="PROKAR_LIPOPROTEIN"/>
    <property type="match status" value="1"/>
</dbReference>
<evidence type="ECO:0000256" key="6">
    <source>
        <dbReference type="SAM" id="Phobius"/>
    </source>
</evidence>
<feature type="transmembrane region" description="Helical" evidence="6">
    <location>
        <begin position="743"/>
        <end position="762"/>
    </location>
</feature>
<reference evidence="10" key="1">
    <citation type="submission" date="2016-10" db="EMBL/GenBank/DDBJ databases">
        <authorList>
            <person name="Varghese N."/>
            <person name="Submissions S."/>
        </authorList>
    </citation>
    <scope>NUCLEOTIDE SEQUENCE [LARGE SCALE GENOMIC DNA]</scope>
    <source>
        <strain evidence="10">Jip14</strain>
    </source>
</reference>
<comment type="subcellular location">
    <subcellularLocation>
        <location evidence="1">Cell membrane</location>
        <topology evidence="1">Multi-pass membrane protein</topology>
    </subcellularLocation>
</comment>
<keyword evidence="4 6" id="KW-1133">Transmembrane helix</keyword>
<proteinExistence type="predicted"/>
<keyword evidence="10" id="KW-1185">Reference proteome</keyword>
<keyword evidence="5 6" id="KW-0472">Membrane</keyword>
<dbReference type="PANTHER" id="PTHR30572">
    <property type="entry name" value="MEMBRANE COMPONENT OF TRANSPORTER-RELATED"/>
    <property type="match status" value="1"/>
</dbReference>
<evidence type="ECO:0000256" key="3">
    <source>
        <dbReference type="ARBA" id="ARBA00022692"/>
    </source>
</evidence>
<keyword evidence="2" id="KW-1003">Cell membrane</keyword>
<feature type="transmembrane region" description="Helical" evidence="6">
    <location>
        <begin position="432"/>
        <end position="451"/>
    </location>
</feature>
<dbReference type="EMBL" id="FNZR01000006">
    <property type="protein sequence ID" value="SEL53174.1"/>
    <property type="molecule type" value="Genomic_DNA"/>
</dbReference>
<evidence type="ECO:0000256" key="1">
    <source>
        <dbReference type="ARBA" id="ARBA00004651"/>
    </source>
</evidence>
<feature type="transmembrane region" description="Helical" evidence="6">
    <location>
        <begin position="690"/>
        <end position="715"/>
    </location>
</feature>
<dbReference type="RefSeq" id="WP_090606762.1">
    <property type="nucleotide sequence ID" value="NZ_FNZR01000006.1"/>
</dbReference>
<evidence type="ECO:0000259" key="7">
    <source>
        <dbReference type="Pfam" id="PF02687"/>
    </source>
</evidence>
<organism evidence="9 10">
    <name type="scientific">Parapedobacter koreensis</name>
    <dbReference type="NCBI Taxonomy" id="332977"/>
    <lineage>
        <taxon>Bacteria</taxon>
        <taxon>Pseudomonadati</taxon>
        <taxon>Bacteroidota</taxon>
        <taxon>Sphingobacteriia</taxon>
        <taxon>Sphingobacteriales</taxon>
        <taxon>Sphingobacteriaceae</taxon>
        <taxon>Parapedobacter</taxon>
    </lineage>
</organism>
<feature type="domain" description="ABC3 transporter permease C-terminal" evidence="7">
    <location>
        <begin position="294"/>
        <end position="407"/>
    </location>
</feature>
<keyword evidence="3 6" id="KW-0812">Transmembrane</keyword>
<dbReference type="OrthoDB" id="1451596at2"/>
<dbReference type="InterPro" id="IPR050250">
    <property type="entry name" value="Macrolide_Exporter_MacB"/>
</dbReference>
<dbReference type="GO" id="GO:0005886">
    <property type="term" value="C:plasma membrane"/>
    <property type="evidence" value="ECO:0007669"/>
    <property type="project" value="UniProtKB-SubCell"/>
</dbReference>
<evidence type="ECO:0000313" key="9">
    <source>
        <dbReference type="EMBL" id="SEL53174.1"/>
    </source>
</evidence>
<dbReference type="InterPro" id="IPR025857">
    <property type="entry name" value="MacB_PCD"/>
</dbReference>
<dbReference type="STRING" id="332977.SAMN05421740_106183"/>
<feature type="transmembrane region" description="Helical" evidence="6">
    <location>
        <begin position="20"/>
        <end position="42"/>
    </location>
</feature>
<feature type="domain" description="ABC3 transporter permease C-terminal" evidence="7">
    <location>
        <begin position="694"/>
        <end position="807"/>
    </location>
</feature>
<evidence type="ECO:0000256" key="4">
    <source>
        <dbReference type="ARBA" id="ARBA00022989"/>
    </source>
</evidence>
<gene>
    <name evidence="9" type="ORF">SAMN05421740_106183</name>
</gene>
<protein>
    <submittedName>
        <fullName evidence="9">Putative ABC transport system permease protein</fullName>
    </submittedName>
</protein>
<feature type="transmembrane region" description="Helical" evidence="6">
    <location>
        <begin position="380"/>
        <end position="405"/>
    </location>
</feature>
<evidence type="ECO:0000313" key="10">
    <source>
        <dbReference type="Proteomes" id="UP000198916"/>
    </source>
</evidence>
<dbReference type="PANTHER" id="PTHR30572:SF18">
    <property type="entry name" value="ABC-TYPE MACROLIDE FAMILY EXPORT SYSTEM PERMEASE COMPONENT 2"/>
    <property type="match status" value="1"/>
</dbReference>
<evidence type="ECO:0000256" key="5">
    <source>
        <dbReference type="ARBA" id="ARBA00023136"/>
    </source>
</evidence>
<feature type="transmembrane region" description="Helical" evidence="6">
    <location>
        <begin position="777"/>
        <end position="797"/>
    </location>
</feature>
<dbReference type="Pfam" id="PF12704">
    <property type="entry name" value="MacB_PCD"/>
    <property type="match status" value="1"/>
</dbReference>
<dbReference type="GO" id="GO:0022857">
    <property type="term" value="F:transmembrane transporter activity"/>
    <property type="evidence" value="ECO:0007669"/>
    <property type="project" value="TreeGrafter"/>
</dbReference>
<sequence length="814" mass="90052">MIKNHLKAAWRTMVKDKTYATINILGLTIGLAACMLVFTVVIDELSYDKFWSRAGDLYKVNMSDKMADGLYKKNVYTPVGLGYGLKESFPEMEHFSSINTNELQLRIGDDDQDGIRLNVINADTNALAMLNFQVLSGQLVPFVAGHQNLVITESFRKRHFEGEDPIGKVVEDVPSWSNKSQSYLITAVIKDIPPNTHLRADAIALTKPSDGGDLTKAGIRGGTSVYYLLKPGTDARVFTNKINTWFRDFTENPTEKKGVTFDLQPMTDVYLHSDFNGRQQVKGNIRTIYILSGVGGLLLLIACINFVNLSLARAMKRLKETGVRKILGAERKQLVAQFITESLLFFVIGIGLAIGLYALGIPVVESFLSHDLAGTLLSSLPVFALTLLVVFTLSIATGAYPAWIVSGFKPANTLRGKVGQNPVMNTAGLRKALVVTQFTISIVVLVALLVVRQQVDYLTHKDIGYNKESLLHIGLRNWEGKGETFKTELTKQPGIEAASIAGWNLVNGSTGMSGTIDHPLKEGEKIDINYIIADFDFAQTLGFELQEGRLLDAAYGTDAYDLYATMGMDKEEGEQYKNTRSSLVTASTARMLGIKETGVPIPKLGYSAVGILKDFHHESLHHSLGPVFILGQQNPNYAYLFIRTTPGMEQQAQQSLVKLWKEFYPNRLLDAQWVTDILDKQYEAEQKQQALFSFFSGLMLFLSAMGVFGLIVHAAQQRVKEIGIRKVLGASVAGIVRLLSTDFVKLVLIAVVVASPVAWWIMNKWLEDFAYRIDIQWWMFAAAGVVAVLIALATVSWQAIRAAIANPVDSLRDE</sequence>
<feature type="transmembrane region" description="Helical" evidence="6">
    <location>
        <begin position="288"/>
        <end position="309"/>
    </location>
</feature>
<evidence type="ECO:0000256" key="2">
    <source>
        <dbReference type="ARBA" id="ARBA00022475"/>
    </source>
</evidence>
<feature type="transmembrane region" description="Helical" evidence="6">
    <location>
        <begin position="334"/>
        <end position="360"/>
    </location>
</feature>
<feature type="domain" description="MacB-like periplasmic core" evidence="8">
    <location>
        <begin position="22"/>
        <end position="240"/>
    </location>
</feature>
<accession>A0A1H7QZS9</accession>
<dbReference type="AlphaFoldDB" id="A0A1H7QZS9"/>